<gene>
    <name evidence="1" type="ordered locus">ACP_2770</name>
</gene>
<name>C1F378_ACIC5</name>
<dbReference type="OrthoDB" id="597706at2"/>
<evidence type="ECO:0000313" key="2">
    <source>
        <dbReference type="Proteomes" id="UP000002207"/>
    </source>
</evidence>
<sequence>MNRYLLVMTACIDPSAGHYPLQRNQPSVRLEDYKSALRYWLKHPDKRLQKILFIENSNYPLNELEQIARDENPLNKDVEFISLDCNWYPPGGHYGYAELRMLDLGLNQSRLRDQTTHMIKISGRFTFPALKKLLDRLPDNFDAAADTRAWRSLTKRHSHPNVTTQIILFKHDFYRAYLQECYKDLETGSETHMEGIYYKKLDALKENHRIVFRFPLNVDPVGHPAHRAKGYQHPSQIVKSGIRAVARRVLPGWWL</sequence>
<dbReference type="EMBL" id="CP001472">
    <property type="protein sequence ID" value="ACO31448.1"/>
    <property type="molecule type" value="Genomic_DNA"/>
</dbReference>
<dbReference type="STRING" id="240015.ACP_2770"/>
<accession>C1F378</accession>
<proteinExistence type="predicted"/>
<dbReference type="eggNOG" id="ENOG502Z8YJ">
    <property type="taxonomic scope" value="Bacteria"/>
</dbReference>
<dbReference type="AlphaFoldDB" id="C1F378"/>
<protein>
    <submittedName>
        <fullName evidence="1">Uncharacterized protein</fullName>
    </submittedName>
</protein>
<dbReference type="Proteomes" id="UP000002207">
    <property type="component" value="Chromosome"/>
</dbReference>
<evidence type="ECO:0000313" key="1">
    <source>
        <dbReference type="EMBL" id="ACO31448.1"/>
    </source>
</evidence>
<dbReference type="KEGG" id="aca:ACP_2770"/>
<dbReference type="RefSeq" id="WP_015897831.1">
    <property type="nucleotide sequence ID" value="NC_012483.1"/>
</dbReference>
<keyword evidence="2" id="KW-1185">Reference proteome</keyword>
<organism evidence="1 2">
    <name type="scientific">Acidobacterium capsulatum (strain ATCC 51196 / DSM 11244 / BCRC 80197 / JCM 7670 / NBRC 15755 / NCIMB 13165 / 161)</name>
    <dbReference type="NCBI Taxonomy" id="240015"/>
    <lineage>
        <taxon>Bacteria</taxon>
        <taxon>Pseudomonadati</taxon>
        <taxon>Acidobacteriota</taxon>
        <taxon>Terriglobia</taxon>
        <taxon>Terriglobales</taxon>
        <taxon>Acidobacteriaceae</taxon>
        <taxon>Acidobacterium</taxon>
    </lineage>
</organism>
<dbReference type="InParanoid" id="C1F378"/>
<reference evidence="1 2" key="1">
    <citation type="journal article" date="2009" name="Appl. Environ. Microbiol.">
        <title>Three genomes from the phylum Acidobacteria provide insight into the lifestyles of these microorganisms in soils.</title>
        <authorList>
            <person name="Ward N.L."/>
            <person name="Challacombe J.F."/>
            <person name="Janssen P.H."/>
            <person name="Henrissat B."/>
            <person name="Coutinho P.M."/>
            <person name="Wu M."/>
            <person name="Xie G."/>
            <person name="Haft D.H."/>
            <person name="Sait M."/>
            <person name="Badger J."/>
            <person name="Barabote R.D."/>
            <person name="Bradley B."/>
            <person name="Brettin T.S."/>
            <person name="Brinkac L.M."/>
            <person name="Bruce D."/>
            <person name="Creasy T."/>
            <person name="Daugherty S.C."/>
            <person name="Davidsen T.M."/>
            <person name="DeBoy R.T."/>
            <person name="Detter J.C."/>
            <person name="Dodson R.J."/>
            <person name="Durkin A.S."/>
            <person name="Ganapathy A."/>
            <person name="Gwinn-Giglio M."/>
            <person name="Han C.S."/>
            <person name="Khouri H."/>
            <person name="Kiss H."/>
            <person name="Kothari S.P."/>
            <person name="Madupu R."/>
            <person name="Nelson K.E."/>
            <person name="Nelson W.C."/>
            <person name="Paulsen I."/>
            <person name="Penn K."/>
            <person name="Ren Q."/>
            <person name="Rosovitz M.J."/>
            <person name="Selengut J.D."/>
            <person name="Shrivastava S."/>
            <person name="Sullivan S.A."/>
            <person name="Tapia R."/>
            <person name="Thompson L.S."/>
            <person name="Watkins K.L."/>
            <person name="Yang Q."/>
            <person name="Yu C."/>
            <person name="Zafar N."/>
            <person name="Zhou L."/>
            <person name="Kuske C.R."/>
        </authorList>
    </citation>
    <scope>NUCLEOTIDE SEQUENCE [LARGE SCALE GENOMIC DNA]</scope>
    <source>
        <strain evidence="2">ATCC 51196 / DSM 11244 / BCRC 80197 / JCM 7670 / NBRC 15755 / NCIMB 13165 / 161</strain>
    </source>
</reference>
<dbReference type="HOGENOM" id="CLU_1037683_0_0_0"/>